<protein>
    <submittedName>
        <fullName evidence="2">Uncharacterized protein</fullName>
    </submittedName>
</protein>
<name>A0A150GXP8_GONPE</name>
<reference evidence="3" key="1">
    <citation type="journal article" date="2016" name="Nat. Commun.">
        <title>The Gonium pectorale genome demonstrates co-option of cell cycle regulation during the evolution of multicellularity.</title>
        <authorList>
            <person name="Hanschen E.R."/>
            <person name="Marriage T.N."/>
            <person name="Ferris P.J."/>
            <person name="Hamaji T."/>
            <person name="Toyoda A."/>
            <person name="Fujiyama A."/>
            <person name="Neme R."/>
            <person name="Noguchi H."/>
            <person name="Minakuchi Y."/>
            <person name="Suzuki M."/>
            <person name="Kawai-Toyooka H."/>
            <person name="Smith D.R."/>
            <person name="Sparks H."/>
            <person name="Anderson J."/>
            <person name="Bakaric R."/>
            <person name="Luria V."/>
            <person name="Karger A."/>
            <person name="Kirschner M.W."/>
            <person name="Durand P.M."/>
            <person name="Michod R.E."/>
            <person name="Nozaki H."/>
            <person name="Olson B.J."/>
        </authorList>
    </citation>
    <scope>NUCLEOTIDE SEQUENCE [LARGE SCALE GENOMIC DNA]</scope>
    <source>
        <strain evidence="3">NIES-2863</strain>
    </source>
</reference>
<sequence>MAAVAGAAVEPLRLALVGDHFLHQSGAAGRPEEMAAAAALLRRALPAAALRRIALQPFRCSPASLAGPQAGWVSELAPLAGAVESVELAGFGLEAGDLTALSAALPRMRALSLFMCQLDVDAVRHLQDEQRERPSLALMVDASCRYVTPYGTAPDGAEPYGEEGPVSDEFVDEAEIPELDPEPHGIWPVAVELQRAYERALDVTDDERGGDTGDDAEEGEGEELGEGEEAEAGLELY</sequence>
<feature type="compositionally biased region" description="Basic and acidic residues" evidence="1">
    <location>
        <begin position="200"/>
        <end position="211"/>
    </location>
</feature>
<accession>A0A150GXP8</accession>
<evidence type="ECO:0000313" key="3">
    <source>
        <dbReference type="Proteomes" id="UP000075714"/>
    </source>
</evidence>
<dbReference type="AlphaFoldDB" id="A0A150GXP8"/>
<feature type="compositionally biased region" description="Acidic residues" evidence="1">
    <location>
        <begin position="212"/>
        <end position="237"/>
    </location>
</feature>
<organism evidence="2 3">
    <name type="scientific">Gonium pectorale</name>
    <name type="common">Green alga</name>
    <dbReference type="NCBI Taxonomy" id="33097"/>
    <lineage>
        <taxon>Eukaryota</taxon>
        <taxon>Viridiplantae</taxon>
        <taxon>Chlorophyta</taxon>
        <taxon>core chlorophytes</taxon>
        <taxon>Chlorophyceae</taxon>
        <taxon>CS clade</taxon>
        <taxon>Chlamydomonadales</taxon>
        <taxon>Volvocaceae</taxon>
        <taxon>Gonium</taxon>
    </lineage>
</organism>
<keyword evidence="3" id="KW-1185">Reference proteome</keyword>
<dbReference type="Proteomes" id="UP000075714">
    <property type="component" value="Unassembled WGS sequence"/>
</dbReference>
<evidence type="ECO:0000256" key="1">
    <source>
        <dbReference type="SAM" id="MobiDB-lite"/>
    </source>
</evidence>
<dbReference type="EMBL" id="LSYV01000005">
    <property type="protein sequence ID" value="KXZ54599.1"/>
    <property type="molecule type" value="Genomic_DNA"/>
</dbReference>
<proteinExistence type="predicted"/>
<feature type="region of interest" description="Disordered" evidence="1">
    <location>
        <begin position="200"/>
        <end position="237"/>
    </location>
</feature>
<comment type="caution">
    <text evidence="2">The sequence shown here is derived from an EMBL/GenBank/DDBJ whole genome shotgun (WGS) entry which is preliminary data.</text>
</comment>
<evidence type="ECO:0000313" key="2">
    <source>
        <dbReference type="EMBL" id="KXZ54599.1"/>
    </source>
</evidence>
<gene>
    <name evidence="2" type="ORF">GPECTOR_4g664</name>
</gene>